<dbReference type="GO" id="GO:0008652">
    <property type="term" value="P:amino acid biosynthetic process"/>
    <property type="evidence" value="ECO:0007669"/>
    <property type="project" value="UniProtKB-UniRule"/>
</dbReference>
<feature type="binding site" evidence="2">
    <location>
        <position position="116"/>
    </location>
    <ligand>
        <name>prephenate</name>
        <dbReference type="ChEBI" id="CHEBI:29934"/>
    </ligand>
</feature>
<dbReference type="GO" id="GO:0004106">
    <property type="term" value="F:chorismate mutase activity"/>
    <property type="evidence" value="ECO:0007669"/>
    <property type="project" value="UniProtKB-UniRule"/>
</dbReference>
<reference evidence="4 5" key="1">
    <citation type="submission" date="2019-02" db="EMBL/GenBank/DDBJ databases">
        <title>Deep-cultivation of Planctomycetes and their phenomic and genomic characterization uncovers novel biology.</title>
        <authorList>
            <person name="Wiegand S."/>
            <person name="Jogler M."/>
            <person name="Boedeker C."/>
            <person name="Pinto D."/>
            <person name="Vollmers J."/>
            <person name="Rivas-Marin E."/>
            <person name="Kohn T."/>
            <person name="Peeters S.H."/>
            <person name="Heuer A."/>
            <person name="Rast P."/>
            <person name="Oberbeckmann S."/>
            <person name="Bunk B."/>
            <person name="Jeske O."/>
            <person name="Meyerdierks A."/>
            <person name="Storesund J.E."/>
            <person name="Kallscheuer N."/>
            <person name="Luecker S."/>
            <person name="Lage O.M."/>
            <person name="Pohl T."/>
            <person name="Merkel B.J."/>
            <person name="Hornburger P."/>
            <person name="Mueller R.-W."/>
            <person name="Bruemmer F."/>
            <person name="Labrenz M."/>
            <person name="Spormann A.M."/>
            <person name="Op Den Camp H."/>
            <person name="Overmann J."/>
            <person name="Amann R."/>
            <person name="Jetten M.S.M."/>
            <person name="Mascher T."/>
            <person name="Medema M.H."/>
            <person name="Devos D.P."/>
            <person name="Kaster A.-K."/>
            <person name="Ovreas L."/>
            <person name="Rohde M."/>
            <person name="Galperin M.Y."/>
            <person name="Jogler C."/>
        </authorList>
    </citation>
    <scope>NUCLEOTIDE SEQUENCE [LARGE SCALE GENOMIC DNA]</scope>
    <source>
        <strain evidence="4 5">Pan54</strain>
    </source>
</reference>
<evidence type="ECO:0000256" key="1">
    <source>
        <dbReference type="NCBIfam" id="TIGR01796"/>
    </source>
</evidence>
<gene>
    <name evidence="4" type="primary">aroH</name>
    <name evidence="4" type="ORF">Pan54_47390</name>
</gene>
<dbReference type="Pfam" id="PF07736">
    <property type="entry name" value="CM_1"/>
    <property type="match status" value="1"/>
</dbReference>
<evidence type="ECO:0000256" key="3">
    <source>
        <dbReference type="PROSITE-ProRule" id="PRU00514"/>
    </source>
</evidence>
<sequence length="131" mass="14256">MASLIEVDMRVRGIRGAISAAENTRESILEATRELLQAILDANQITEFDDIVSAVFTTSPDLTACFPAEAARGLGMNEVPLLCASEIAVPNSLPSCIRVLFHVNTTKSQKEIRHIYLGEAARLRPDMTSAQ</sequence>
<dbReference type="Proteomes" id="UP000316095">
    <property type="component" value="Unassembled WGS sequence"/>
</dbReference>
<proteinExistence type="predicted"/>
<dbReference type="GO" id="GO:0046417">
    <property type="term" value="P:chorismate metabolic process"/>
    <property type="evidence" value="ECO:0007669"/>
    <property type="project" value="TreeGrafter"/>
</dbReference>
<dbReference type="InterPro" id="IPR035959">
    <property type="entry name" value="RutC-like_sf"/>
</dbReference>
<dbReference type="CDD" id="cd02185">
    <property type="entry name" value="AroH"/>
    <property type="match status" value="1"/>
</dbReference>
<dbReference type="PANTHER" id="PTHR21164:SF0">
    <property type="entry name" value="CHORISMATE MUTASE AROH"/>
    <property type="match status" value="1"/>
</dbReference>
<dbReference type="AlphaFoldDB" id="A0A5C5XN20"/>
<dbReference type="PROSITE" id="PS51167">
    <property type="entry name" value="CHORISMATE_MUT_1"/>
    <property type="match status" value="1"/>
</dbReference>
<accession>A0A5C5XN20</accession>
<dbReference type="Gene3D" id="3.30.1330.40">
    <property type="entry name" value="RutC-like"/>
    <property type="match status" value="1"/>
</dbReference>
<keyword evidence="2 3" id="KW-0057">Aromatic amino acid biosynthesis</keyword>
<dbReference type="EMBL" id="SJPG01000001">
    <property type="protein sequence ID" value="TWT63979.1"/>
    <property type="molecule type" value="Genomic_DNA"/>
</dbReference>
<dbReference type="SUPFAM" id="SSF55298">
    <property type="entry name" value="YjgF-like"/>
    <property type="match status" value="1"/>
</dbReference>
<comment type="caution">
    <text evidence="4">The sequence shown here is derived from an EMBL/GenBank/DDBJ whole genome shotgun (WGS) entry which is preliminary data.</text>
</comment>
<evidence type="ECO:0000256" key="2">
    <source>
        <dbReference type="PIRSR" id="PIRSR005965-1"/>
    </source>
</evidence>
<dbReference type="NCBIfam" id="TIGR01796">
    <property type="entry name" value="CM_mono_aroH"/>
    <property type="match status" value="1"/>
</dbReference>
<dbReference type="PANTHER" id="PTHR21164">
    <property type="entry name" value="CHORISMATE MUTASE"/>
    <property type="match status" value="1"/>
</dbReference>
<name>A0A5C5XN20_9PLAN</name>
<dbReference type="GO" id="GO:0009073">
    <property type="term" value="P:aromatic amino acid family biosynthetic process"/>
    <property type="evidence" value="ECO:0007669"/>
    <property type="project" value="UniProtKB-UniRule"/>
</dbReference>
<dbReference type="PIRSF" id="PIRSF005965">
    <property type="entry name" value="Chor_mut_AroH"/>
    <property type="match status" value="1"/>
</dbReference>
<evidence type="ECO:0000313" key="5">
    <source>
        <dbReference type="Proteomes" id="UP000316095"/>
    </source>
</evidence>
<keyword evidence="2 3" id="KW-0028">Amino-acid biosynthesis</keyword>
<dbReference type="EC" id="5.4.99.5" evidence="1 3"/>
<keyword evidence="5" id="KW-1185">Reference proteome</keyword>
<feature type="binding site" evidence="2">
    <location>
        <position position="98"/>
    </location>
    <ligand>
        <name>prephenate</name>
        <dbReference type="ChEBI" id="CHEBI:29934"/>
    </ligand>
</feature>
<evidence type="ECO:0000313" key="4">
    <source>
        <dbReference type="EMBL" id="TWT63979.1"/>
    </source>
</evidence>
<comment type="catalytic activity">
    <reaction evidence="3">
        <text>chorismate = prephenate</text>
        <dbReference type="Rhea" id="RHEA:13897"/>
        <dbReference type="ChEBI" id="CHEBI:29748"/>
        <dbReference type="ChEBI" id="CHEBI:29934"/>
        <dbReference type="EC" id="5.4.99.5"/>
    </reaction>
</comment>
<feature type="binding site" evidence="2">
    <location>
        <position position="15"/>
    </location>
    <ligand>
        <name>prephenate</name>
        <dbReference type="ChEBI" id="CHEBI:29934"/>
    </ligand>
</feature>
<keyword evidence="3 4" id="KW-0413">Isomerase</keyword>
<dbReference type="InterPro" id="IPR008243">
    <property type="entry name" value="Chorismate_mutase_AroH"/>
</dbReference>
<protein>
    <recommendedName>
        <fullName evidence="1 3">chorismate mutase</fullName>
        <ecNumber evidence="1 3">5.4.99.5</ecNumber>
    </recommendedName>
</protein>
<organism evidence="4 5">
    <name type="scientific">Rubinisphaera italica</name>
    <dbReference type="NCBI Taxonomy" id="2527969"/>
    <lineage>
        <taxon>Bacteria</taxon>
        <taxon>Pseudomonadati</taxon>
        <taxon>Planctomycetota</taxon>
        <taxon>Planctomycetia</taxon>
        <taxon>Planctomycetales</taxon>
        <taxon>Planctomycetaceae</taxon>
        <taxon>Rubinisphaera</taxon>
    </lineage>
</organism>